<reference evidence="3" key="1">
    <citation type="submission" date="2023-04" db="EMBL/GenBank/DDBJ databases">
        <title>Aspergillus oryzae NBRC 4228.</title>
        <authorList>
            <person name="Ichikawa N."/>
            <person name="Sato H."/>
            <person name="Tonouchi N."/>
        </authorList>
    </citation>
    <scope>NUCLEOTIDE SEQUENCE</scope>
    <source>
        <strain evidence="3">NBRC 4228</strain>
    </source>
</reference>
<dbReference type="Proteomes" id="UP001165205">
    <property type="component" value="Unassembled WGS sequence"/>
</dbReference>
<proteinExistence type="predicted"/>
<evidence type="ECO:0000313" key="4">
    <source>
        <dbReference type="Proteomes" id="UP001165205"/>
    </source>
</evidence>
<dbReference type="GO" id="GO:0005634">
    <property type="term" value="C:nucleus"/>
    <property type="evidence" value="ECO:0007669"/>
    <property type="project" value="TreeGrafter"/>
</dbReference>
<dbReference type="PANTHER" id="PTHR31668">
    <property type="entry name" value="GLUCOSE TRANSPORT TRANSCRIPTION REGULATOR RGT1-RELATED-RELATED"/>
    <property type="match status" value="1"/>
</dbReference>
<dbReference type="PANTHER" id="PTHR31668:SF10">
    <property type="entry name" value="ZN(II)2CYS6 TRANSCRIPTION FACTOR (EUROFUNG)"/>
    <property type="match status" value="1"/>
</dbReference>
<dbReference type="EMBL" id="BSYA01000247">
    <property type="protein sequence ID" value="GMG37566.1"/>
    <property type="molecule type" value="Genomic_DNA"/>
</dbReference>
<dbReference type="GO" id="GO:0001080">
    <property type="term" value="P:nitrogen catabolite activation of transcription from RNA polymerase II promoter"/>
    <property type="evidence" value="ECO:0007669"/>
    <property type="project" value="TreeGrafter"/>
</dbReference>
<evidence type="ECO:0000313" key="3">
    <source>
        <dbReference type="EMBL" id="GMG37566.1"/>
    </source>
</evidence>
<organism evidence="3 4">
    <name type="scientific">Aspergillus oryzae</name>
    <name type="common">Yellow koji mold</name>
    <dbReference type="NCBI Taxonomy" id="5062"/>
    <lineage>
        <taxon>Eukaryota</taxon>
        <taxon>Fungi</taxon>
        <taxon>Dikarya</taxon>
        <taxon>Ascomycota</taxon>
        <taxon>Pezizomycotina</taxon>
        <taxon>Eurotiomycetes</taxon>
        <taxon>Eurotiomycetidae</taxon>
        <taxon>Eurotiales</taxon>
        <taxon>Aspergillaceae</taxon>
        <taxon>Aspergillus</taxon>
        <taxon>Aspergillus subgen. Circumdati</taxon>
    </lineage>
</organism>
<name>A0AAN4YUB5_ASPOZ</name>
<protein>
    <submittedName>
        <fullName evidence="3">Unnamed protein product</fullName>
    </submittedName>
</protein>
<dbReference type="CDD" id="cd12148">
    <property type="entry name" value="fungal_TF_MHR"/>
    <property type="match status" value="1"/>
</dbReference>
<accession>A0AAN4YUB5</accession>
<dbReference type="AlphaFoldDB" id="A0AAN4YUB5"/>
<sequence length="306" mass="34318">MITLTNQNRRSSFAHGISPTITKSRYDVPIPMLEDIITDSNQSDTRIKAANSFIHLCTLTEILGEVLPLVYDLTFNPEETWKQIRRLETNLDDWEDRLPSYLRRDNNENPRVSGSSSLQLSYLAVRLLLKRISLHVNIDRLQSTRYHLSQLRKSAQEIVNYVCSLTKAQLQEFWLPCILQHLWTKLQTTAEDGWDLATMCISQCKESVSKVLDSDVRGANVVGGEQQQLHLQQGGAGDGKLLPNQGEGRSPAMQSMGAGELLPDILPFSNPDISFDNQWDLGSLYGLGWMGMDGFGAYEAGNQGGF</sequence>
<comment type="caution">
    <text evidence="3">The sequence shown here is derived from an EMBL/GenBank/DDBJ whole genome shotgun (WGS) entry which is preliminary data.</text>
</comment>
<evidence type="ECO:0000256" key="2">
    <source>
        <dbReference type="SAM" id="MobiDB-lite"/>
    </source>
</evidence>
<dbReference type="InterPro" id="IPR050797">
    <property type="entry name" value="Carb_Metab_Trans_Reg"/>
</dbReference>
<feature type="region of interest" description="Disordered" evidence="2">
    <location>
        <begin position="233"/>
        <end position="254"/>
    </location>
</feature>
<gene>
    <name evidence="3" type="ORF">Aory04_001240300</name>
</gene>
<evidence type="ECO:0000256" key="1">
    <source>
        <dbReference type="ARBA" id="ARBA00023242"/>
    </source>
</evidence>
<keyword evidence="1" id="KW-0539">Nucleus</keyword>